<reference evidence="2 3" key="1">
    <citation type="journal article" date="2008" name="Genome Res.">
        <title>Insights from the complete genome sequence of Mycobacterium marinum on the evolution of Mycobacterium tuberculosis.</title>
        <authorList>
            <person name="Stinear T.P."/>
            <person name="Seemann T."/>
            <person name="Harrison P.F."/>
            <person name="Jenkin G.A."/>
            <person name="Davies J.K."/>
            <person name="Johnson P.D."/>
            <person name="Abdellah Z."/>
            <person name="Arrowsmith C."/>
            <person name="Chillingworth T."/>
            <person name="Churcher C."/>
            <person name="Clarke K."/>
            <person name="Cronin A."/>
            <person name="Davis P."/>
            <person name="Goodhead I."/>
            <person name="Holroyd N."/>
            <person name="Jagels K."/>
            <person name="Lord A."/>
            <person name="Moule S."/>
            <person name="Mungall K."/>
            <person name="Norbertczak H."/>
            <person name="Quail M.A."/>
            <person name="Rabbinowitsch E."/>
            <person name="Walker D."/>
            <person name="White B."/>
            <person name="Whitehead S."/>
            <person name="Small P.L."/>
            <person name="Brosch R."/>
            <person name="Ramakrishnan L."/>
            <person name="Fischbach M.A."/>
            <person name="Parkhill J."/>
            <person name="Cole S.T."/>
        </authorList>
    </citation>
    <scope>NUCLEOTIDE SEQUENCE [LARGE SCALE GENOMIC DNA]</scope>
    <source>
        <strain evidence="3">ATCC BAA-535 / M</strain>
    </source>
</reference>
<dbReference type="HOGENOM" id="CLU_114899_0_0_11"/>
<dbReference type="EMBL" id="CP000854">
    <property type="protein sequence ID" value="ACC39056.1"/>
    <property type="molecule type" value="Genomic_DNA"/>
</dbReference>
<organism evidence="2 3">
    <name type="scientific">Mycobacterium marinum (strain ATCC BAA-535 / M)</name>
    <dbReference type="NCBI Taxonomy" id="216594"/>
    <lineage>
        <taxon>Bacteria</taxon>
        <taxon>Bacillati</taxon>
        <taxon>Actinomycetota</taxon>
        <taxon>Actinomycetes</taxon>
        <taxon>Mycobacteriales</taxon>
        <taxon>Mycobacteriaceae</taxon>
        <taxon>Mycobacterium</taxon>
        <taxon>Mycobacterium ulcerans group</taxon>
    </lineage>
</organism>
<dbReference type="KEGG" id="mmi:MMAR_0594"/>
<evidence type="ECO:0000313" key="2">
    <source>
        <dbReference type="EMBL" id="ACC39056.1"/>
    </source>
</evidence>
<feature type="domain" description="DUF4365" evidence="1">
    <location>
        <begin position="68"/>
        <end position="213"/>
    </location>
</feature>
<gene>
    <name evidence="2" type="ordered locus">MMAR_0594</name>
</gene>
<protein>
    <recommendedName>
        <fullName evidence="1">DUF4365 domain-containing protein</fullName>
    </recommendedName>
</protein>
<accession>B2HP14</accession>
<dbReference type="eggNOG" id="ENOG503307N">
    <property type="taxonomic scope" value="Bacteria"/>
</dbReference>
<dbReference type="Proteomes" id="UP000001190">
    <property type="component" value="Chromosome"/>
</dbReference>
<evidence type="ECO:0000259" key="1">
    <source>
        <dbReference type="Pfam" id="PF14280"/>
    </source>
</evidence>
<dbReference type="InterPro" id="IPR025375">
    <property type="entry name" value="DUF4365"/>
</dbReference>
<proteinExistence type="predicted"/>
<name>B2HP14_MYCMM</name>
<keyword evidence="3" id="KW-1185">Reference proteome</keyword>
<dbReference type="Pfam" id="PF14280">
    <property type="entry name" value="DUF4365"/>
    <property type="match status" value="1"/>
</dbReference>
<evidence type="ECO:0000313" key="3">
    <source>
        <dbReference type="Proteomes" id="UP000001190"/>
    </source>
</evidence>
<dbReference type="STRING" id="216594.MMAR_0594"/>
<dbReference type="AlphaFoldDB" id="B2HP14"/>
<sequence>MSLSRRWPCETSPRNPLATTAQVGTWRYPDRTSLFAEVEGPCVTKSVGLTGARGEIAVTASMEKLQDAYLGAIAAAAGCELSKPDPDPGLDWTIGHKSKKHSLVRTAKIDVGLKSTCQTGPNDRGEFSFTLQNEHLETLAEPLLYYPRLLVVMVLPREVDAWVWSRNNWMIMRHSMYWVNLRGKATSGREKTNVRVPYKQRLDALELVRILHLVGSGGTP</sequence>